<dbReference type="EMBL" id="JAQQBS010000001">
    <property type="protein sequence ID" value="KAK0177460.1"/>
    <property type="molecule type" value="Genomic_DNA"/>
</dbReference>
<keyword evidence="3" id="KW-0539">Nucleus</keyword>
<reference evidence="5" key="1">
    <citation type="journal article" date="2023" name="bioRxiv">
        <title>Scaffold-level genome assemblies of two parasitoid biocontrol wasps reveal the parthenogenesis mechanism and an associated novel virus.</title>
        <authorList>
            <person name="Inwood S."/>
            <person name="Skelly J."/>
            <person name="Guhlin J."/>
            <person name="Harrop T."/>
            <person name="Goldson S."/>
            <person name="Dearden P."/>
        </authorList>
    </citation>
    <scope>NUCLEOTIDE SEQUENCE</scope>
    <source>
        <strain evidence="5">Irish</strain>
        <tissue evidence="5">Whole body</tissue>
    </source>
</reference>
<comment type="caution">
    <text evidence="5">The sequence shown here is derived from an EMBL/GenBank/DDBJ whole genome shotgun (WGS) entry which is preliminary data.</text>
</comment>
<dbReference type="Proteomes" id="UP001168990">
    <property type="component" value="Unassembled WGS sequence"/>
</dbReference>
<keyword evidence="2" id="KW-0238">DNA-binding</keyword>
<reference evidence="5" key="2">
    <citation type="submission" date="2023-03" db="EMBL/GenBank/DDBJ databases">
        <authorList>
            <person name="Inwood S.N."/>
            <person name="Skelly J.G."/>
            <person name="Guhlin J."/>
            <person name="Harrop T.W.R."/>
            <person name="Goldson S.G."/>
            <person name="Dearden P.K."/>
        </authorList>
    </citation>
    <scope>NUCLEOTIDE SEQUENCE</scope>
    <source>
        <strain evidence="5">Irish</strain>
        <tissue evidence="5">Whole body</tissue>
    </source>
</reference>
<evidence type="ECO:0000313" key="5">
    <source>
        <dbReference type="EMBL" id="KAK0177460.1"/>
    </source>
</evidence>
<dbReference type="InterPro" id="IPR006600">
    <property type="entry name" value="HTH_CenpB_DNA-bd_dom"/>
</dbReference>
<dbReference type="InterPro" id="IPR007889">
    <property type="entry name" value="HTH_Psq"/>
</dbReference>
<evidence type="ECO:0000256" key="3">
    <source>
        <dbReference type="ARBA" id="ARBA00023242"/>
    </source>
</evidence>
<dbReference type="InterPro" id="IPR009057">
    <property type="entry name" value="Homeodomain-like_sf"/>
</dbReference>
<dbReference type="Pfam" id="PF04218">
    <property type="entry name" value="CENP-B_N"/>
    <property type="match status" value="1"/>
</dbReference>
<organism evidence="5 6">
    <name type="scientific">Microctonus aethiopoides</name>
    <dbReference type="NCBI Taxonomy" id="144406"/>
    <lineage>
        <taxon>Eukaryota</taxon>
        <taxon>Metazoa</taxon>
        <taxon>Ecdysozoa</taxon>
        <taxon>Arthropoda</taxon>
        <taxon>Hexapoda</taxon>
        <taxon>Insecta</taxon>
        <taxon>Pterygota</taxon>
        <taxon>Neoptera</taxon>
        <taxon>Endopterygota</taxon>
        <taxon>Hymenoptera</taxon>
        <taxon>Apocrita</taxon>
        <taxon>Ichneumonoidea</taxon>
        <taxon>Braconidae</taxon>
        <taxon>Euphorinae</taxon>
        <taxon>Microctonus</taxon>
    </lineage>
</organism>
<evidence type="ECO:0000259" key="4">
    <source>
        <dbReference type="PROSITE" id="PS51253"/>
    </source>
</evidence>
<dbReference type="SMART" id="SM00674">
    <property type="entry name" value="CENPB"/>
    <property type="match status" value="1"/>
</dbReference>
<dbReference type="InterPro" id="IPR050863">
    <property type="entry name" value="CenT-Element_Derived"/>
</dbReference>
<sequence length="266" mass="31173">MAKNDKKSCPKKNFTIRERAKILERLENGERQVDLAKEFMVNKSTIATIYRRRENILKSKEALESCDGDSRKKRFRGTESSPLEIELIKWYQQQRDVGLRVTGINLKEKALQLNEKYEAHQRFQASSGWLDSFKKRWGVKCLSIQKEKKPTDYNISERFKKELVNLINLNNTNLDFIYNCDETGLDWKMLPNKNLSSNNEQFGGGLKKIKDRVTILACTNASGSHKIPLFVIGKYKEPKCFKKLTHLSIHYEYSTNQWMDRTLMLH</sequence>
<dbReference type="PANTHER" id="PTHR19303:SF73">
    <property type="entry name" value="PROTEIN PDC2"/>
    <property type="match status" value="1"/>
</dbReference>
<protein>
    <recommendedName>
        <fullName evidence="4">HTH CENPB-type domain-containing protein</fullName>
    </recommendedName>
</protein>
<evidence type="ECO:0000313" key="6">
    <source>
        <dbReference type="Proteomes" id="UP001168990"/>
    </source>
</evidence>
<dbReference type="AlphaFoldDB" id="A0AA39KXK3"/>
<dbReference type="PROSITE" id="PS51253">
    <property type="entry name" value="HTH_CENPB"/>
    <property type="match status" value="1"/>
</dbReference>
<keyword evidence="6" id="KW-1185">Reference proteome</keyword>
<dbReference type="GO" id="GO:0005634">
    <property type="term" value="C:nucleus"/>
    <property type="evidence" value="ECO:0007669"/>
    <property type="project" value="UniProtKB-SubCell"/>
</dbReference>
<gene>
    <name evidence="5" type="ORF">PV328_001511</name>
</gene>
<dbReference type="SUPFAM" id="SSF46689">
    <property type="entry name" value="Homeodomain-like"/>
    <property type="match status" value="2"/>
</dbReference>
<accession>A0AA39KXK3</accession>
<evidence type="ECO:0000256" key="1">
    <source>
        <dbReference type="ARBA" id="ARBA00004123"/>
    </source>
</evidence>
<dbReference type="PANTHER" id="PTHR19303">
    <property type="entry name" value="TRANSPOSON"/>
    <property type="match status" value="1"/>
</dbReference>
<proteinExistence type="predicted"/>
<evidence type="ECO:0000256" key="2">
    <source>
        <dbReference type="ARBA" id="ARBA00023125"/>
    </source>
</evidence>
<name>A0AA39KXK3_9HYME</name>
<comment type="subcellular location">
    <subcellularLocation>
        <location evidence="1">Nucleus</location>
    </subcellularLocation>
</comment>
<feature type="domain" description="HTH CENPB-type" evidence="4">
    <location>
        <begin position="71"/>
        <end position="143"/>
    </location>
</feature>
<dbReference type="GO" id="GO:0003677">
    <property type="term" value="F:DNA binding"/>
    <property type="evidence" value="ECO:0007669"/>
    <property type="project" value="UniProtKB-KW"/>
</dbReference>
<dbReference type="Pfam" id="PF03184">
    <property type="entry name" value="DDE_1"/>
    <property type="match status" value="1"/>
</dbReference>
<dbReference type="InterPro" id="IPR004875">
    <property type="entry name" value="DDE_SF_endonuclease_dom"/>
</dbReference>
<dbReference type="Pfam" id="PF03221">
    <property type="entry name" value="HTH_Tnp_Tc5"/>
    <property type="match status" value="1"/>
</dbReference>
<dbReference type="Gene3D" id="1.10.10.60">
    <property type="entry name" value="Homeodomain-like"/>
    <property type="match status" value="2"/>
</dbReference>